<evidence type="ECO:0000256" key="2">
    <source>
        <dbReference type="ARBA" id="ARBA00022737"/>
    </source>
</evidence>
<dbReference type="AlphaFoldDB" id="A0A9J6H142"/>
<keyword evidence="6" id="KW-1185">Reference proteome</keyword>
<dbReference type="InterPro" id="IPR019775">
    <property type="entry name" value="WD40_repeat_CS"/>
</dbReference>
<accession>A0A9J6H142</accession>
<evidence type="ECO:0000256" key="1">
    <source>
        <dbReference type="ARBA" id="ARBA00022574"/>
    </source>
</evidence>
<comment type="caution">
    <text evidence="5">The sequence shown here is derived from an EMBL/GenBank/DDBJ whole genome shotgun (WGS) entry which is preliminary data.</text>
</comment>
<dbReference type="OMA" id="VRISRCH"/>
<dbReference type="Proteomes" id="UP000821853">
    <property type="component" value="Chromosome 8"/>
</dbReference>
<dbReference type="PROSITE" id="PS50082">
    <property type="entry name" value="WD_REPEATS_2"/>
    <property type="match status" value="1"/>
</dbReference>
<keyword evidence="2" id="KW-0677">Repeat</keyword>
<proteinExistence type="predicted"/>
<dbReference type="EMBL" id="JABSTR010000010">
    <property type="protein sequence ID" value="KAH9380412.1"/>
    <property type="molecule type" value="Genomic_DNA"/>
</dbReference>
<dbReference type="PANTHER" id="PTHR13743">
    <property type="entry name" value="BEIGE/BEACH-RELATED"/>
    <property type="match status" value="1"/>
</dbReference>
<name>A0A9J6H142_HAELO</name>
<gene>
    <name evidence="5" type="ORF">HPB48_001067</name>
</gene>
<dbReference type="OrthoDB" id="26681at2759"/>
<dbReference type="InterPro" id="IPR036322">
    <property type="entry name" value="WD40_repeat_dom_sf"/>
</dbReference>
<keyword evidence="1 3" id="KW-0853">WD repeat</keyword>
<dbReference type="SUPFAM" id="SSF50978">
    <property type="entry name" value="WD40 repeat-like"/>
    <property type="match status" value="1"/>
</dbReference>
<evidence type="ECO:0000313" key="6">
    <source>
        <dbReference type="Proteomes" id="UP000821853"/>
    </source>
</evidence>
<reference evidence="5 6" key="1">
    <citation type="journal article" date="2020" name="Cell">
        <title>Large-Scale Comparative Analyses of Tick Genomes Elucidate Their Genetic Diversity and Vector Capacities.</title>
        <authorList>
            <consortium name="Tick Genome and Microbiome Consortium (TIGMIC)"/>
            <person name="Jia N."/>
            <person name="Wang J."/>
            <person name="Shi W."/>
            <person name="Du L."/>
            <person name="Sun Y."/>
            <person name="Zhan W."/>
            <person name="Jiang J.F."/>
            <person name="Wang Q."/>
            <person name="Zhang B."/>
            <person name="Ji P."/>
            <person name="Bell-Sakyi L."/>
            <person name="Cui X.M."/>
            <person name="Yuan T.T."/>
            <person name="Jiang B.G."/>
            <person name="Yang W.F."/>
            <person name="Lam T.T."/>
            <person name="Chang Q.C."/>
            <person name="Ding S.J."/>
            <person name="Wang X.J."/>
            <person name="Zhu J.G."/>
            <person name="Ruan X.D."/>
            <person name="Zhao L."/>
            <person name="Wei J.T."/>
            <person name="Ye R.Z."/>
            <person name="Que T.C."/>
            <person name="Du C.H."/>
            <person name="Zhou Y.H."/>
            <person name="Cheng J.X."/>
            <person name="Dai P.F."/>
            <person name="Guo W.B."/>
            <person name="Han X.H."/>
            <person name="Huang E.J."/>
            <person name="Li L.F."/>
            <person name="Wei W."/>
            <person name="Gao Y.C."/>
            <person name="Liu J.Z."/>
            <person name="Shao H.Z."/>
            <person name="Wang X."/>
            <person name="Wang C.C."/>
            <person name="Yang T.C."/>
            <person name="Huo Q.B."/>
            <person name="Li W."/>
            <person name="Chen H.Y."/>
            <person name="Chen S.E."/>
            <person name="Zhou L.G."/>
            <person name="Ni X.B."/>
            <person name="Tian J.H."/>
            <person name="Sheng Y."/>
            <person name="Liu T."/>
            <person name="Pan Y.S."/>
            <person name="Xia L.Y."/>
            <person name="Li J."/>
            <person name="Zhao F."/>
            <person name="Cao W.C."/>
        </authorList>
    </citation>
    <scope>NUCLEOTIDE SEQUENCE [LARGE SCALE GENOMIC DNA]</scope>
    <source>
        <strain evidence="5">HaeL-2018</strain>
    </source>
</reference>
<dbReference type="InterPro" id="IPR050865">
    <property type="entry name" value="BEACH_Domain"/>
</dbReference>
<organism evidence="5 6">
    <name type="scientific">Haemaphysalis longicornis</name>
    <name type="common">Bush tick</name>
    <dbReference type="NCBI Taxonomy" id="44386"/>
    <lineage>
        <taxon>Eukaryota</taxon>
        <taxon>Metazoa</taxon>
        <taxon>Ecdysozoa</taxon>
        <taxon>Arthropoda</taxon>
        <taxon>Chelicerata</taxon>
        <taxon>Arachnida</taxon>
        <taxon>Acari</taxon>
        <taxon>Parasitiformes</taxon>
        <taxon>Ixodida</taxon>
        <taxon>Ixodoidea</taxon>
        <taxon>Ixodidae</taxon>
        <taxon>Haemaphysalinae</taxon>
        <taxon>Haemaphysalis</taxon>
    </lineage>
</organism>
<feature type="region of interest" description="Disordered" evidence="4">
    <location>
        <begin position="21"/>
        <end position="44"/>
    </location>
</feature>
<feature type="repeat" description="WD" evidence="3">
    <location>
        <begin position="160"/>
        <end position="201"/>
    </location>
</feature>
<evidence type="ECO:0000256" key="3">
    <source>
        <dbReference type="PROSITE-ProRule" id="PRU00221"/>
    </source>
</evidence>
<dbReference type="PANTHER" id="PTHR13743:SF86">
    <property type="entry name" value="LYSOSOMAL-TRAFFICKING REGULATOR"/>
    <property type="match status" value="1"/>
</dbReference>
<sequence>MVGVQVPMAEVRGLRWGSYVGSPSAPSPRLVLRRSPPRDQGHPVGHLVPLRTNDVWGLPATSCLLLSYSHTAGGPKAALQTFIQSTALVTWQHADGFVRLKLQKDEPAQPLLSPCPGDMVCIIAMARHCGMYFVVISAHNVFLVRISRCHVEHPSRPTCLLGHTDAITRVEVCTAFGLVVTTSRDGSCIAWDLNRLEYVRTLVKGSSPITLACISNTLGDVATVQTTEGSEHTRVQVHTINGARVGELSTDVGIGAICYSAAPEGTSINVLAAGCADGRIRLRAAGPRVLWQDVVSDYHYQPNFASPVNEVARRE</sequence>
<dbReference type="VEuPathDB" id="VectorBase:HLOH_054059"/>
<evidence type="ECO:0000256" key="4">
    <source>
        <dbReference type="SAM" id="MobiDB-lite"/>
    </source>
</evidence>
<dbReference type="PROSITE" id="PS00678">
    <property type="entry name" value="WD_REPEATS_1"/>
    <property type="match status" value="1"/>
</dbReference>
<dbReference type="Gene3D" id="2.130.10.10">
    <property type="entry name" value="YVTN repeat-like/Quinoprotein amine dehydrogenase"/>
    <property type="match status" value="1"/>
</dbReference>
<dbReference type="InterPro" id="IPR015943">
    <property type="entry name" value="WD40/YVTN_repeat-like_dom_sf"/>
</dbReference>
<evidence type="ECO:0000313" key="5">
    <source>
        <dbReference type="EMBL" id="KAH9380412.1"/>
    </source>
</evidence>
<protein>
    <submittedName>
        <fullName evidence="5">Uncharacterized protein</fullName>
    </submittedName>
</protein>
<dbReference type="InterPro" id="IPR001680">
    <property type="entry name" value="WD40_rpt"/>
</dbReference>
<feature type="compositionally biased region" description="Low complexity" evidence="4">
    <location>
        <begin position="22"/>
        <end position="34"/>
    </location>
</feature>